<feature type="domain" description="V-type proton ATPase subunit S1 luminal" evidence="2">
    <location>
        <begin position="1"/>
        <end position="70"/>
    </location>
</feature>
<protein>
    <recommendedName>
        <fullName evidence="2">V-type proton ATPase subunit S1 luminal domain-containing protein</fullName>
    </recommendedName>
</protein>
<comment type="caution">
    <text evidence="3">The sequence shown here is derived from an EMBL/GenBank/DDBJ whole genome shotgun (WGS) entry which is preliminary data.</text>
</comment>
<accession>A0ABD0NDA8</accession>
<dbReference type="InterPro" id="IPR046755">
    <property type="entry name" value="VAS1_LD"/>
</dbReference>
<feature type="non-terminal residue" evidence="3">
    <location>
        <position position="70"/>
    </location>
</feature>
<sequence>MNRRHYKVSARHWFTMDLVQLEYDGKNAKFNGSRYIYAPSEYSSSRYPQLSPHSDKDNANDWQISFDDFQ</sequence>
<reference evidence="3 4" key="1">
    <citation type="submission" date="2024-05" db="EMBL/GenBank/DDBJ databases">
        <title>Genome sequencing and assembly of Indian major carp, Cirrhinus mrigala (Hamilton, 1822).</title>
        <authorList>
            <person name="Mohindra V."/>
            <person name="Chowdhury L.M."/>
            <person name="Lal K."/>
            <person name="Jena J.K."/>
        </authorList>
    </citation>
    <scope>NUCLEOTIDE SEQUENCE [LARGE SCALE GENOMIC DNA]</scope>
    <source>
        <strain evidence="3">CM1030</strain>
        <tissue evidence="3">Blood</tissue>
    </source>
</reference>
<evidence type="ECO:0000313" key="3">
    <source>
        <dbReference type="EMBL" id="KAL0159046.1"/>
    </source>
</evidence>
<organism evidence="3 4">
    <name type="scientific">Cirrhinus mrigala</name>
    <name type="common">Mrigala</name>
    <dbReference type="NCBI Taxonomy" id="683832"/>
    <lineage>
        <taxon>Eukaryota</taxon>
        <taxon>Metazoa</taxon>
        <taxon>Chordata</taxon>
        <taxon>Craniata</taxon>
        <taxon>Vertebrata</taxon>
        <taxon>Euteleostomi</taxon>
        <taxon>Actinopterygii</taxon>
        <taxon>Neopterygii</taxon>
        <taxon>Teleostei</taxon>
        <taxon>Ostariophysi</taxon>
        <taxon>Cypriniformes</taxon>
        <taxon>Cyprinidae</taxon>
        <taxon>Labeoninae</taxon>
        <taxon>Labeonini</taxon>
        <taxon>Cirrhinus</taxon>
    </lineage>
</organism>
<gene>
    <name evidence="3" type="ORF">M9458_047122</name>
</gene>
<dbReference type="Proteomes" id="UP001529510">
    <property type="component" value="Unassembled WGS sequence"/>
</dbReference>
<dbReference type="EMBL" id="JAMKFB020000023">
    <property type="protein sequence ID" value="KAL0159046.1"/>
    <property type="molecule type" value="Genomic_DNA"/>
</dbReference>
<keyword evidence="4" id="KW-1185">Reference proteome</keyword>
<evidence type="ECO:0000259" key="2">
    <source>
        <dbReference type="Pfam" id="PF05827"/>
    </source>
</evidence>
<dbReference type="Pfam" id="PF05827">
    <property type="entry name" value="VAS1_LD"/>
    <property type="match status" value="1"/>
</dbReference>
<name>A0ABD0NDA8_CIRMR</name>
<dbReference type="AlphaFoldDB" id="A0ABD0NDA8"/>
<evidence type="ECO:0000313" key="4">
    <source>
        <dbReference type="Proteomes" id="UP001529510"/>
    </source>
</evidence>
<feature type="region of interest" description="Disordered" evidence="1">
    <location>
        <begin position="44"/>
        <end position="70"/>
    </location>
</feature>
<evidence type="ECO:0000256" key="1">
    <source>
        <dbReference type="SAM" id="MobiDB-lite"/>
    </source>
</evidence>
<proteinExistence type="predicted"/>